<reference evidence="9 10" key="1">
    <citation type="submission" date="2019-06" db="EMBL/GenBank/DDBJ databases">
        <title>A chromosomal-level reference genome of Carpinus fangiana (Coryloideae, Betulaceae).</title>
        <authorList>
            <person name="Yang X."/>
            <person name="Wang Z."/>
            <person name="Zhang L."/>
            <person name="Hao G."/>
            <person name="Liu J."/>
            <person name="Yang Y."/>
        </authorList>
    </citation>
    <scope>NUCLEOTIDE SEQUENCE [LARGE SCALE GENOMIC DNA]</scope>
    <source>
        <strain evidence="9">Cfa_2016G</strain>
        <tissue evidence="9">Leaf</tissue>
    </source>
</reference>
<keyword evidence="10" id="KW-1185">Reference proteome</keyword>
<comment type="similarity">
    <text evidence="2">Belongs to the glycosyltransferase 47 family.</text>
</comment>
<dbReference type="Pfam" id="PF03016">
    <property type="entry name" value="Exostosin_GT47"/>
    <property type="match status" value="1"/>
</dbReference>
<feature type="domain" description="Exostosin GT47" evidence="8">
    <location>
        <begin position="212"/>
        <end position="494"/>
    </location>
</feature>
<dbReference type="OrthoDB" id="1924787at2759"/>
<protein>
    <recommendedName>
        <fullName evidence="8">Exostosin GT47 domain-containing protein</fullName>
    </recommendedName>
</protein>
<evidence type="ECO:0000256" key="5">
    <source>
        <dbReference type="ARBA" id="ARBA00023034"/>
    </source>
</evidence>
<keyword evidence="5" id="KW-0333">Golgi apparatus</keyword>
<feature type="transmembrane region" description="Helical" evidence="7">
    <location>
        <begin position="28"/>
        <end position="47"/>
    </location>
</feature>
<organism evidence="9 10">
    <name type="scientific">Carpinus fangiana</name>
    <dbReference type="NCBI Taxonomy" id="176857"/>
    <lineage>
        <taxon>Eukaryota</taxon>
        <taxon>Viridiplantae</taxon>
        <taxon>Streptophyta</taxon>
        <taxon>Embryophyta</taxon>
        <taxon>Tracheophyta</taxon>
        <taxon>Spermatophyta</taxon>
        <taxon>Magnoliopsida</taxon>
        <taxon>eudicotyledons</taxon>
        <taxon>Gunneridae</taxon>
        <taxon>Pentapetalae</taxon>
        <taxon>rosids</taxon>
        <taxon>fabids</taxon>
        <taxon>Fagales</taxon>
        <taxon>Betulaceae</taxon>
        <taxon>Carpinus</taxon>
    </lineage>
</organism>
<dbReference type="Proteomes" id="UP000327013">
    <property type="component" value="Chromosome 5"/>
</dbReference>
<dbReference type="GO" id="GO:0016757">
    <property type="term" value="F:glycosyltransferase activity"/>
    <property type="evidence" value="ECO:0007669"/>
    <property type="project" value="UniProtKB-KW"/>
</dbReference>
<feature type="region of interest" description="Disordered" evidence="6">
    <location>
        <begin position="127"/>
        <end position="147"/>
    </location>
</feature>
<dbReference type="AlphaFoldDB" id="A0A5N6R7Q9"/>
<dbReference type="PANTHER" id="PTHR11062">
    <property type="entry name" value="EXOSTOSIN HEPARAN SULFATE GLYCOSYLTRANSFERASE -RELATED"/>
    <property type="match status" value="1"/>
</dbReference>
<evidence type="ECO:0000256" key="4">
    <source>
        <dbReference type="ARBA" id="ARBA00022968"/>
    </source>
</evidence>
<evidence type="ECO:0000313" key="10">
    <source>
        <dbReference type="Proteomes" id="UP000327013"/>
    </source>
</evidence>
<name>A0A5N6R7Q9_9ROSI</name>
<feature type="compositionally biased region" description="Basic residues" evidence="6">
    <location>
        <begin position="127"/>
        <end position="137"/>
    </location>
</feature>
<dbReference type="PANTHER" id="PTHR11062:SF59">
    <property type="entry name" value="EXOSTOSIN FAMILY PROTEIN"/>
    <property type="match status" value="1"/>
</dbReference>
<gene>
    <name evidence="9" type="ORF">FH972_012687</name>
</gene>
<evidence type="ECO:0000256" key="1">
    <source>
        <dbReference type="ARBA" id="ARBA00004323"/>
    </source>
</evidence>
<keyword evidence="7" id="KW-0812">Transmembrane</keyword>
<keyword evidence="3" id="KW-0328">Glycosyltransferase</keyword>
<keyword evidence="7" id="KW-0472">Membrane</keyword>
<keyword evidence="3" id="KW-0808">Transferase</keyword>
<dbReference type="InterPro" id="IPR004263">
    <property type="entry name" value="Exostosin"/>
</dbReference>
<sequence length="548" mass="63944">MKRSLWCIAIILMKELFRHCVGYKIDWRKLFLVGAMLTIAGVVFQMFRLPYSLEIWFLSPHVTVSSYESLNSTIPLSETLTKARVEEFQFVLAAPVVSVNSSIKLIQSMPVEPKRVTAPMRKKYRSKSISRRRKKKIKLDDKPKLLSPSPPRKIVPSRFQRYIWSLSPTEALMYAKKEIEHAPVVVDDPELFSPLFRNVSVFKRSYELMEMMLKVFIYPDGARPIFHEPHLSGIYASEGWFMKLIEANRQFVTRDPEKAHLFYLPYSARQLQTALYVPESHNMKPLSIFLRDYVNMIAAKYPFWNRTHGSDHFLVACHDWGPYTVTEHDELSRNTIKALCNADQSEGVFVAGKDVSLPETTIRTPRKPLRNVGGNRVSQRPLLAFFAGNMHGRVRPTLLKHWRDKDEDMRVYGPLPDRVSRKMSYVEHMKSSKYCLCPMGYEVNSPRIVEAIYYECVPVIIADHFVLPFSEVLDWSAFSVVVAEQDIPKLKEILLAIPLRRYLKMQTNVKMVQKHFLWNPRPIRYDLFHMILHSIWFNKLNQIQITNS</sequence>
<dbReference type="InterPro" id="IPR040911">
    <property type="entry name" value="Exostosin_GT47"/>
</dbReference>
<dbReference type="EMBL" id="CM017325">
    <property type="protein sequence ID" value="KAE8055874.1"/>
    <property type="molecule type" value="Genomic_DNA"/>
</dbReference>
<evidence type="ECO:0000256" key="3">
    <source>
        <dbReference type="ARBA" id="ARBA00022676"/>
    </source>
</evidence>
<evidence type="ECO:0000256" key="2">
    <source>
        <dbReference type="ARBA" id="ARBA00010271"/>
    </source>
</evidence>
<evidence type="ECO:0000259" key="8">
    <source>
        <dbReference type="Pfam" id="PF03016"/>
    </source>
</evidence>
<comment type="subcellular location">
    <subcellularLocation>
        <location evidence="1">Golgi apparatus membrane</location>
        <topology evidence="1">Single-pass type II membrane protein</topology>
    </subcellularLocation>
</comment>
<keyword evidence="4" id="KW-0735">Signal-anchor</keyword>
<evidence type="ECO:0000313" key="9">
    <source>
        <dbReference type="EMBL" id="KAE8055874.1"/>
    </source>
</evidence>
<proteinExistence type="inferred from homology"/>
<dbReference type="GO" id="GO:0000139">
    <property type="term" value="C:Golgi membrane"/>
    <property type="evidence" value="ECO:0007669"/>
    <property type="project" value="UniProtKB-SubCell"/>
</dbReference>
<keyword evidence="7" id="KW-1133">Transmembrane helix</keyword>
<accession>A0A5N6R7Q9</accession>
<evidence type="ECO:0000256" key="6">
    <source>
        <dbReference type="SAM" id="MobiDB-lite"/>
    </source>
</evidence>
<evidence type="ECO:0000256" key="7">
    <source>
        <dbReference type="SAM" id="Phobius"/>
    </source>
</evidence>